<feature type="transmembrane region" description="Helical" evidence="6">
    <location>
        <begin position="361"/>
        <end position="381"/>
    </location>
</feature>
<dbReference type="GO" id="GO:0005886">
    <property type="term" value="C:plasma membrane"/>
    <property type="evidence" value="ECO:0007669"/>
    <property type="project" value="UniProtKB-SubCell"/>
</dbReference>
<dbReference type="PANTHER" id="PTHR30250:SF28">
    <property type="entry name" value="POLYSACCHARIDE BIOSYNTHESIS PROTEIN"/>
    <property type="match status" value="1"/>
</dbReference>
<keyword evidence="4 6" id="KW-1133">Transmembrane helix</keyword>
<protein>
    <submittedName>
        <fullName evidence="7">Oligosaccharide flippase family protein</fullName>
    </submittedName>
</protein>
<organism evidence="7 8">
    <name type="scientific">Paenibacillus oceani</name>
    <dbReference type="NCBI Taxonomy" id="2772510"/>
    <lineage>
        <taxon>Bacteria</taxon>
        <taxon>Bacillati</taxon>
        <taxon>Bacillota</taxon>
        <taxon>Bacilli</taxon>
        <taxon>Bacillales</taxon>
        <taxon>Paenibacillaceae</taxon>
        <taxon>Paenibacillus</taxon>
    </lineage>
</organism>
<feature type="transmembrane region" description="Helical" evidence="6">
    <location>
        <begin position="162"/>
        <end position="190"/>
    </location>
</feature>
<dbReference type="InterPro" id="IPR050833">
    <property type="entry name" value="Poly_Biosynth_Transport"/>
</dbReference>
<dbReference type="EMBL" id="JACXJA010000054">
    <property type="protein sequence ID" value="MBD2866178.1"/>
    <property type="molecule type" value="Genomic_DNA"/>
</dbReference>
<name>A0A927H391_9BACL</name>
<keyword evidence="8" id="KW-1185">Reference proteome</keyword>
<feature type="transmembrane region" description="Helical" evidence="6">
    <location>
        <begin position="118"/>
        <end position="139"/>
    </location>
</feature>
<evidence type="ECO:0000256" key="6">
    <source>
        <dbReference type="SAM" id="Phobius"/>
    </source>
</evidence>
<evidence type="ECO:0000256" key="2">
    <source>
        <dbReference type="ARBA" id="ARBA00022475"/>
    </source>
</evidence>
<dbReference type="Pfam" id="PF13440">
    <property type="entry name" value="Polysacc_synt_3"/>
    <property type="match status" value="1"/>
</dbReference>
<evidence type="ECO:0000256" key="3">
    <source>
        <dbReference type="ARBA" id="ARBA00022692"/>
    </source>
</evidence>
<dbReference type="Proteomes" id="UP000639396">
    <property type="component" value="Unassembled WGS sequence"/>
</dbReference>
<evidence type="ECO:0000256" key="5">
    <source>
        <dbReference type="ARBA" id="ARBA00023136"/>
    </source>
</evidence>
<dbReference type="AlphaFoldDB" id="A0A927H391"/>
<evidence type="ECO:0000313" key="8">
    <source>
        <dbReference type="Proteomes" id="UP000639396"/>
    </source>
</evidence>
<proteinExistence type="predicted"/>
<dbReference type="PANTHER" id="PTHR30250">
    <property type="entry name" value="PST FAMILY PREDICTED COLANIC ACID TRANSPORTER"/>
    <property type="match status" value="1"/>
</dbReference>
<comment type="subcellular location">
    <subcellularLocation>
        <location evidence="1">Cell membrane</location>
        <topology evidence="1">Multi-pass membrane protein</topology>
    </subcellularLocation>
</comment>
<evidence type="ECO:0000313" key="7">
    <source>
        <dbReference type="EMBL" id="MBD2866178.1"/>
    </source>
</evidence>
<reference evidence="7" key="1">
    <citation type="submission" date="2020-09" db="EMBL/GenBank/DDBJ databases">
        <title>A novel bacterium of genus Paenibacillus, isolated from South China Sea.</title>
        <authorList>
            <person name="Huang H."/>
            <person name="Mo K."/>
            <person name="Hu Y."/>
        </authorList>
    </citation>
    <scope>NUCLEOTIDE SEQUENCE</scope>
    <source>
        <strain evidence="7">IB182363</strain>
    </source>
</reference>
<feature type="transmembrane region" description="Helical" evidence="6">
    <location>
        <begin position="297"/>
        <end position="319"/>
    </location>
</feature>
<keyword evidence="3 6" id="KW-0812">Transmembrane</keyword>
<feature type="transmembrane region" description="Helical" evidence="6">
    <location>
        <begin position="331"/>
        <end position="349"/>
    </location>
</feature>
<feature type="transmembrane region" description="Helical" evidence="6">
    <location>
        <begin position="16"/>
        <end position="38"/>
    </location>
</feature>
<sequence>MFNKLISKLNGNKKNVIKITIGTVVGQLISVITLPFITRLYGAEIIGFWAFLNSIAVIVKSYSDLGLTNSIMLEEEEEIEDVYKVITTIVTIISIASSVIVAWIFVTFSSFEINPIFLLFYLIALVFTIQQIQLCYTWLNRKCEYGILMKNPIINNGINSTAAILLGFLGMGLYGYLVGNMIGQIITLLYMKRSLPKSMFTFKLTDFAKIVSNNKRFVTYQLPTNVISNFKDQLPTLLIQGLWGSQALGYYSITVRVLQIPSTFLANSIGRVFFQTTSKLIREGKSIGEYVTKNLKLGMMFAILPITILMALGDKLAILAFGKEWQVSGEFIRLLAIQYFFMFISNTVYGLSTVLEKQNYAMISSTAQVVGLTIGAVIGKFVFGDIYISLVLMAALFVIAHIIYFSYLFKAMKVSSGKYVLYSLVSVITIVVLSALVRWISEFIFGNL</sequence>
<evidence type="ECO:0000256" key="4">
    <source>
        <dbReference type="ARBA" id="ARBA00022989"/>
    </source>
</evidence>
<keyword evidence="5 6" id="KW-0472">Membrane</keyword>
<evidence type="ECO:0000256" key="1">
    <source>
        <dbReference type="ARBA" id="ARBA00004651"/>
    </source>
</evidence>
<dbReference type="RefSeq" id="WP_190931799.1">
    <property type="nucleotide sequence ID" value="NZ_JACXJA010000054.1"/>
</dbReference>
<feature type="transmembrane region" description="Helical" evidence="6">
    <location>
        <begin position="419"/>
        <end position="440"/>
    </location>
</feature>
<feature type="transmembrane region" description="Helical" evidence="6">
    <location>
        <begin position="387"/>
        <end position="407"/>
    </location>
</feature>
<gene>
    <name evidence="7" type="ORF">IDH45_29810</name>
</gene>
<comment type="caution">
    <text evidence="7">The sequence shown here is derived from an EMBL/GenBank/DDBJ whole genome shotgun (WGS) entry which is preliminary data.</text>
</comment>
<accession>A0A927H391</accession>
<keyword evidence="2" id="KW-1003">Cell membrane</keyword>
<feature type="transmembrane region" description="Helical" evidence="6">
    <location>
        <begin position="82"/>
        <end position="106"/>
    </location>
</feature>